<dbReference type="InterPro" id="IPR032451">
    <property type="entry name" value="SMARCC_C"/>
</dbReference>
<dbReference type="Proteomes" id="UP000825729">
    <property type="component" value="Unassembled WGS sequence"/>
</dbReference>
<evidence type="ECO:0000259" key="8">
    <source>
        <dbReference type="PROSITE" id="PS51293"/>
    </source>
</evidence>
<feature type="compositionally biased region" description="Basic and acidic residues" evidence="5">
    <location>
        <begin position="326"/>
        <end position="346"/>
    </location>
</feature>
<gene>
    <name evidence="9" type="ORF">H6P81_011987</name>
</gene>
<accession>A0AAV7EB36</accession>
<dbReference type="SMART" id="SM00717">
    <property type="entry name" value="SANT"/>
    <property type="match status" value="1"/>
</dbReference>
<evidence type="ECO:0000313" key="10">
    <source>
        <dbReference type="Proteomes" id="UP000825729"/>
    </source>
</evidence>
<evidence type="ECO:0000256" key="2">
    <source>
        <dbReference type="ARBA" id="ARBA00023125"/>
    </source>
</evidence>
<dbReference type="Pfam" id="PF16495">
    <property type="entry name" value="SWIRM-assoc_1"/>
    <property type="match status" value="1"/>
</dbReference>
<dbReference type="PROSITE" id="PS50934">
    <property type="entry name" value="SWIRM"/>
    <property type="match status" value="1"/>
</dbReference>
<sequence length="550" mass="61725">MMMQGAEDGSTHPDDSDLDLYTIPNYSSWFSWDEIHDTEKLHHPEFFNNSSLSKNPRVYKQYRDFIINKYREDPSRRLTFTEVRKSLIGDVSGLHKVFQSLDRWGLINFGAPPPPPSDDDDVGDEGEKEDCVVKFDEGPPNGIRVVEYPGSTKSVGPATSASESGNDDGSAGTFRLPPLTSYSDAFDGIFCDNCGDKWSVNYYESSKDYSVICLKCFQNQNFRKGNSAQDYKHIEPNTIPISRRWTDEENTLLLEAVMKYGDDWSLVAQHVITKTKLDCILRIIELPFGEHILGLPGEKADVRSMSNIVNNVKPAEVSVVEVTKTEEQNKEITEEQDKEVTAHAEDEMTSSPPQKRRRSSSFVDDGDSFMKQVALLSTSMGPQVAAAAAKAAVTALCNEIPSAEMIFSLDDNNEPKEFLLVKDPEGGKPEDSETLGHGTERTSGPSTIQLRAAVATALGAAAAHSKLLADQEEREIEQLMATVIELQMRKLRYKVKYFEELESIMKMEYEQIEKMKQSIISERIDVLRKVFRAGISRWKDHTPVKPPAIQ</sequence>
<evidence type="ECO:0000256" key="3">
    <source>
        <dbReference type="ARBA" id="ARBA00023163"/>
    </source>
</evidence>
<protein>
    <submittedName>
        <fullName evidence="9">Uncharacterized protein</fullName>
    </submittedName>
</protein>
<keyword evidence="2" id="KW-0238">DNA-binding</keyword>
<dbReference type="AlphaFoldDB" id="A0AAV7EB36"/>
<proteinExistence type="predicted"/>
<feature type="region of interest" description="Disordered" evidence="5">
    <location>
        <begin position="147"/>
        <end position="172"/>
    </location>
</feature>
<comment type="caution">
    <text evidence="9">The sequence shown here is derived from an EMBL/GenBank/DDBJ whole genome shotgun (WGS) entry which is preliminary data.</text>
</comment>
<feature type="domain" description="SWIRM" evidence="7">
    <location>
        <begin position="21"/>
        <end position="118"/>
    </location>
</feature>
<evidence type="ECO:0000256" key="5">
    <source>
        <dbReference type="SAM" id="MobiDB-lite"/>
    </source>
</evidence>
<evidence type="ECO:0000313" key="9">
    <source>
        <dbReference type="EMBL" id="KAG9445859.1"/>
    </source>
</evidence>
<dbReference type="Gene3D" id="1.10.10.60">
    <property type="entry name" value="Homeodomain-like"/>
    <property type="match status" value="1"/>
</dbReference>
<feature type="domain" description="Myb-like" evidence="6">
    <location>
        <begin position="244"/>
        <end position="282"/>
    </location>
</feature>
<dbReference type="GO" id="GO:0003677">
    <property type="term" value="F:DNA binding"/>
    <property type="evidence" value="ECO:0007669"/>
    <property type="project" value="UniProtKB-KW"/>
</dbReference>
<feature type="region of interest" description="Disordered" evidence="5">
    <location>
        <begin position="326"/>
        <end position="364"/>
    </location>
</feature>
<dbReference type="SUPFAM" id="SSF46689">
    <property type="entry name" value="Homeodomain-like"/>
    <property type="match status" value="2"/>
</dbReference>
<dbReference type="GO" id="GO:0005634">
    <property type="term" value="C:nucleus"/>
    <property type="evidence" value="ECO:0007669"/>
    <property type="project" value="UniProtKB-ARBA"/>
</dbReference>
<dbReference type="PANTHER" id="PTHR12802">
    <property type="entry name" value="SWI/SNF COMPLEX-RELATED"/>
    <property type="match status" value="1"/>
</dbReference>
<dbReference type="FunFam" id="1.10.10.10:FF:000020">
    <property type="entry name" value="SWI/SNF complex subunit SMARCC2 isoform c"/>
    <property type="match status" value="1"/>
</dbReference>
<dbReference type="InterPro" id="IPR036388">
    <property type="entry name" value="WH-like_DNA-bd_sf"/>
</dbReference>
<keyword evidence="10" id="KW-1185">Reference proteome</keyword>
<dbReference type="EMBL" id="JAINDJ010000005">
    <property type="protein sequence ID" value="KAG9445859.1"/>
    <property type="molecule type" value="Genomic_DNA"/>
</dbReference>
<dbReference type="CDD" id="cd00167">
    <property type="entry name" value="SANT"/>
    <property type="match status" value="1"/>
</dbReference>
<reference evidence="9 10" key="1">
    <citation type="submission" date="2021-07" db="EMBL/GenBank/DDBJ databases">
        <title>The Aristolochia fimbriata genome: insights into angiosperm evolution, floral development and chemical biosynthesis.</title>
        <authorList>
            <person name="Jiao Y."/>
        </authorList>
    </citation>
    <scope>NUCLEOTIDE SEQUENCE [LARGE SCALE GENOMIC DNA]</scope>
    <source>
        <strain evidence="9">IBCAS-2021</strain>
        <tissue evidence="9">Leaf</tissue>
    </source>
</reference>
<feature type="domain" description="SANT" evidence="8">
    <location>
        <begin position="240"/>
        <end position="291"/>
    </location>
</feature>
<dbReference type="PANTHER" id="PTHR12802:SF140">
    <property type="entry name" value="SWI_SNF COMPLEX SUBUNIT SWI3A"/>
    <property type="match status" value="1"/>
</dbReference>
<evidence type="ECO:0000256" key="4">
    <source>
        <dbReference type="ARBA" id="ARBA00023242"/>
    </source>
</evidence>
<dbReference type="PROSITE" id="PS51293">
    <property type="entry name" value="SANT"/>
    <property type="match status" value="1"/>
</dbReference>
<dbReference type="InterPro" id="IPR001005">
    <property type="entry name" value="SANT/Myb"/>
</dbReference>
<keyword evidence="1" id="KW-0805">Transcription regulation</keyword>
<evidence type="ECO:0000259" key="7">
    <source>
        <dbReference type="PROSITE" id="PS50934"/>
    </source>
</evidence>
<feature type="compositionally biased region" description="Basic and acidic residues" evidence="5">
    <location>
        <begin position="421"/>
        <end position="431"/>
    </location>
</feature>
<dbReference type="InterPro" id="IPR009057">
    <property type="entry name" value="Homeodomain-like_sf"/>
</dbReference>
<dbReference type="InterPro" id="IPR007526">
    <property type="entry name" value="SWIRM"/>
</dbReference>
<name>A0AAV7EB36_ARIFI</name>
<dbReference type="InterPro" id="IPR017884">
    <property type="entry name" value="SANT_dom"/>
</dbReference>
<organism evidence="9 10">
    <name type="scientific">Aristolochia fimbriata</name>
    <name type="common">White veined hardy Dutchman's pipe vine</name>
    <dbReference type="NCBI Taxonomy" id="158543"/>
    <lineage>
        <taxon>Eukaryota</taxon>
        <taxon>Viridiplantae</taxon>
        <taxon>Streptophyta</taxon>
        <taxon>Embryophyta</taxon>
        <taxon>Tracheophyta</taxon>
        <taxon>Spermatophyta</taxon>
        <taxon>Magnoliopsida</taxon>
        <taxon>Magnoliidae</taxon>
        <taxon>Piperales</taxon>
        <taxon>Aristolochiaceae</taxon>
        <taxon>Aristolochia</taxon>
    </lineage>
</organism>
<feature type="compositionally biased region" description="Polar residues" evidence="5">
    <location>
        <begin position="151"/>
        <end position="164"/>
    </location>
</feature>
<dbReference type="Pfam" id="PF04433">
    <property type="entry name" value="SWIRM"/>
    <property type="match status" value="1"/>
</dbReference>
<keyword evidence="3" id="KW-0804">Transcription</keyword>
<evidence type="ECO:0000256" key="1">
    <source>
        <dbReference type="ARBA" id="ARBA00023015"/>
    </source>
</evidence>
<evidence type="ECO:0000259" key="6">
    <source>
        <dbReference type="PROSITE" id="PS50090"/>
    </source>
</evidence>
<keyword evidence="4" id="KW-0539">Nucleus</keyword>
<dbReference type="Gene3D" id="1.10.10.10">
    <property type="entry name" value="Winged helix-like DNA-binding domain superfamily/Winged helix DNA-binding domain"/>
    <property type="match status" value="1"/>
</dbReference>
<feature type="region of interest" description="Disordered" evidence="5">
    <location>
        <begin position="421"/>
        <end position="444"/>
    </location>
</feature>
<dbReference type="Pfam" id="PF00249">
    <property type="entry name" value="Myb_DNA-binding"/>
    <property type="match status" value="1"/>
</dbReference>
<dbReference type="PROSITE" id="PS50090">
    <property type="entry name" value="MYB_LIKE"/>
    <property type="match status" value="1"/>
</dbReference>